<keyword evidence="3" id="KW-0547">Nucleotide-binding</keyword>
<evidence type="ECO:0000313" key="8">
    <source>
        <dbReference type="EMBL" id="MDT0263220.1"/>
    </source>
</evidence>
<dbReference type="InterPro" id="IPR018483">
    <property type="entry name" value="Carb_kinase_FGGY_CS"/>
</dbReference>
<dbReference type="Gene3D" id="3.30.420.40">
    <property type="match status" value="1"/>
</dbReference>
<feature type="compositionally biased region" description="Low complexity" evidence="6">
    <location>
        <begin position="1"/>
        <end position="20"/>
    </location>
</feature>
<evidence type="ECO:0000256" key="5">
    <source>
        <dbReference type="ARBA" id="ARBA00022840"/>
    </source>
</evidence>
<sequence>MPIASTPSARASPTPAASISCPPSEVSALRTGIAAPRASITGLSLDSTSAHVIRAAVEAMAYQTCDIVEALSAGGMTVSQLKVDGGGSSSDLLCQFLADISGLQIVRPRELERTALGVAYVAGTGVGLWDGPADVEKAWEADRVFDPAMAPDRREELYGGWRQALARTLTGPPRTATVVAPPSAQSLTNDRSLEEQS</sequence>
<keyword evidence="5" id="KW-0067">ATP-binding</keyword>
<keyword evidence="4 8" id="KW-0418">Kinase</keyword>
<dbReference type="InterPro" id="IPR018485">
    <property type="entry name" value="FGGY_C"/>
</dbReference>
<reference evidence="9" key="1">
    <citation type="submission" date="2023-07" db="EMBL/GenBank/DDBJ databases">
        <title>30 novel species of actinomycetes from the DSMZ collection.</title>
        <authorList>
            <person name="Nouioui I."/>
        </authorList>
    </citation>
    <scope>NUCLEOTIDE SEQUENCE [LARGE SCALE GENOMIC DNA]</scope>
    <source>
        <strain evidence="9">DSM 44399</strain>
    </source>
</reference>
<dbReference type="GO" id="GO:0016301">
    <property type="term" value="F:kinase activity"/>
    <property type="evidence" value="ECO:0007669"/>
    <property type="project" value="UniProtKB-KW"/>
</dbReference>
<evidence type="ECO:0000259" key="7">
    <source>
        <dbReference type="Pfam" id="PF02782"/>
    </source>
</evidence>
<protein>
    <submittedName>
        <fullName evidence="8">FGGY-family carbohydrate kinase</fullName>
    </submittedName>
</protein>
<dbReference type="InterPro" id="IPR043129">
    <property type="entry name" value="ATPase_NBD"/>
</dbReference>
<evidence type="ECO:0000256" key="6">
    <source>
        <dbReference type="SAM" id="MobiDB-lite"/>
    </source>
</evidence>
<evidence type="ECO:0000256" key="1">
    <source>
        <dbReference type="ARBA" id="ARBA00009156"/>
    </source>
</evidence>
<gene>
    <name evidence="8" type="ORF">RM423_17675</name>
</gene>
<proteinExistence type="inferred from homology"/>
<comment type="similarity">
    <text evidence="1">Belongs to the FGGY kinase family.</text>
</comment>
<feature type="region of interest" description="Disordered" evidence="6">
    <location>
        <begin position="168"/>
        <end position="197"/>
    </location>
</feature>
<evidence type="ECO:0000313" key="9">
    <source>
        <dbReference type="Proteomes" id="UP001183176"/>
    </source>
</evidence>
<keyword evidence="9" id="KW-1185">Reference proteome</keyword>
<dbReference type="PANTHER" id="PTHR10196">
    <property type="entry name" value="SUGAR KINASE"/>
    <property type="match status" value="1"/>
</dbReference>
<evidence type="ECO:0000256" key="4">
    <source>
        <dbReference type="ARBA" id="ARBA00022777"/>
    </source>
</evidence>
<feature type="region of interest" description="Disordered" evidence="6">
    <location>
        <begin position="1"/>
        <end position="23"/>
    </location>
</feature>
<dbReference type="Pfam" id="PF02782">
    <property type="entry name" value="FGGY_C"/>
    <property type="match status" value="1"/>
</dbReference>
<organism evidence="8 9">
    <name type="scientific">Jatrophihabitans lederbergiae</name>
    <dbReference type="NCBI Taxonomy" id="3075547"/>
    <lineage>
        <taxon>Bacteria</taxon>
        <taxon>Bacillati</taxon>
        <taxon>Actinomycetota</taxon>
        <taxon>Actinomycetes</taxon>
        <taxon>Jatrophihabitantales</taxon>
        <taxon>Jatrophihabitantaceae</taxon>
        <taxon>Jatrophihabitans</taxon>
    </lineage>
</organism>
<dbReference type="PANTHER" id="PTHR10196:SF69">
    <property type="entry name" value="GLYCEROL KINASE"/>
    <property type="match status" value="1"/>
</dbReference>
<evidence type="ECO:0000256" key="2">
    <source>
        <dbReference type="ARBA" id="ARBA00022679"/>
    </source>
</evidence>
<evidence type="ECO:0000256" key="3">
    <source>
        <dbReference type="ARBA" id="ARBA00022741"/>
    </source>
</evidence>
<dbReference type="PROSITE" id="PS00445">
    <property type="entry name" value="FGGY_KINASES_2"/>
    <property type="match status" value="1"/>
</dbReference>
<dbReference type="SUPFAM" id="SSF53067">
    <property type="entry name" value="Actin-like ATPase domain"/>
    <property type="match status" value="1"/>
</dbReference>
<name>A0ABU2JE21_9ACTN</name>
<comment type="caution">
    <text evidence="8">The sequence shown here is derived from an EMBL/GenBank/DDBJ whole genome shotgun (WGS) entry which is preliminary data.</text>
</comment>
<keyword evidence="2" id="KW-0808">Transferase</keyword>
<accession>A0ABU2JE21</accession>
<dbReference type="Proteomes" id="UP001183176">
    <property type="component" value="Unassembled WGS sequence"/>
</dbReference>
<dbReference type="EMBL" id="JAVREH010000031">
    <property type="protein sequence ID" value="MDT0263220.1"/>
    <property type="molecule type" value="Genomic_DNA"/>
</dbReference>
<feature type="domain" description="Carbohydrate kinase FGGY C-terminal" evidence="7">
    <location>
        <begin position="15"/>
        <end position="123"/>
    </location>
</feature>